<comment type="caution">
    <text evidence="5">The sequence shown here is derived from an EMBL/GenBank/DDBJ whole genome shotgun (WGS) entry which is preliminary data.</text>
</comment>
<dbReference type="PROSITE" id="PS50943">
    <property type="entry name" value="HTH_CROC1"/>
    <property type="match status" value="1"/>
</dbReference>
<dbReference type="RefSeq" id="WP_147389442.1">
    <property type="nucleotide sequence ID" value="NZ_AQHF01000032.1"/>
</dbReference>
<evidence type="ECO:0000313" key="6">
    <source>
        <dbReference type="Proteomes" id="UP000660708"/>
    </source>
</evidence>
<dbReference type="SMART" id="SM00530">
    <property type="entry name" value="HTH_XRE"/>
    <property type="match status" value="1"/>
</dbReference>
<dbReference type="SUPFAM" id="SSF51306">
    <property type="entry name" value="LexA/Signal peptidase"/>
    <property type="match status" value="1"/>
</dbReference>
<feature type="domain" description="HTH cro/C1-type" evidence="4">
    <location>
        <begin position="15"/>
        <end position="69"/>
    </location>
</feature>
<organism evidence="5 6">
    <name type="scientific">Pseudoalteromonas peptidolytica F12-50-A1</name>
    <dbReference type="NCBI Taxonomy" id="1315280"/>
    <lineage>
        <taxon>Bacteria</taxon>
        <taxon>Pseudomonadati</taxon>
        <taxon>Pseudomonadota</taxon>
        <taxon>Gammaproteobacteria</taxon>
        <taxon>Alteromonadales</taxon>
        <taxon>Pseudoalteromonadaceae</taxon>
        <taxon>Pseudoalteromonas</taxon>
    </lineage>
</organism>
<dbReference type="CDD" id="cd00093">
    <property type="entry name" value="HTH_XRE"/>
    <property type="match status" value="1"/>
</dbReference>
<dbReference type="Gene3D" id="2.10.109.10">
    <property type="entry name" value="Umud Fragment, subunit A"/>
    <property type="match status" value="1"/>
</dbReference>
<evidence type="ECO:0000256" key="3">
    <source>
        <dbReference type="ARBA" id="ARBA00023163"/>
    </source>
</evidence>
<dbReference type="InterPro" id="IPR010982">
    <property type="entry name" value="Lambda_DNA-bd_dom_sf"/>
</dbReference>
<keyword evidence="3" id="KW-0804">Transcription</keyword>
<evidence type="ECO:0000313" key="5">
    <source>
        <dbReference type="EMBL" id="MBE0348257.1"/>
    </source>
</evidence>
<reference evidence="5 6" key="1">
    <citation type="submission" date="2015-06" db="EMBL/GenBank/DDBJ databases">
        <title>Genome sequence of Pseudoalteromonas peptidolytica.</title>
        <authorList>
            <person name="Xie B.-B."/>
            <person name="Rong J.-C."/>
            <person name="Qin Q.-L."/>
            <person name="Zhang Y.-Z."/>
        </authorList>
    </citation>
    <scope>NUCLEOTIDE SEQUENCE [LARGE SCALE GENOMIC DNA]</scope>
    <source>
        <strain evidence="5 6">F12-50-A1</strain>
    </source>
</reference>
<dbReference type="CDD" id="cd06529">
    <property type="entry name" value="S24_LexA-like"/>
    <property type="match status" value="1"/>
</dbReference>
<gene>
    <name evidence="5" type="ORF">PPEP_a4536</name>
</gene>
<dbReference type="EMBL" id="AQHF01000032">
    <property type="protein sequence ID" value="MBE0348257.1"/>
    <property type="molecule type" value="Genomic_DNA"/>
</dbReference>
<dbReference type="Gene3D" id="1.10.260.40">
    <property type="entry name" value="lambda repressor-like DNA-binding domains"/>
    <property type="match status" value="1"/>
</dbReference>
<keyword evidence="1" id="KW-0805">Transcription regulation</keyword>
<dbReference type="GO" id="GO:0003677">
    <property type="term" value="F:DNA binding"/>
    <property type="evidence" value="ECO:0007669"/>
    <property type="project" value="UniProtKB-KW"/>
</dbReference>
<evidence type="ECO:0000256" key="1">
    <source>
        <dbReference type="ARBA" id="ARBA00023015"/>
    </source>
</evidence>
<evidence type="ECO:0000259" key="4">
    <source>
        <dbReference type="PROSITE" id="PS50943"/>
    </source>
</evidence>
<sequence>MRQAEDITNRFAKNLHKLRLSKGLNQSQFAAGFGAKQNALSLYESGERVPPLKTIEHIARTYGTTVSFLLGESESPDGEDSFHYIGELGLNVAELKSRGLNISDLGLVTAGGDEMKDVIPRDSMVLIDKSKTKPISKSIYAIEWDGAPTFRYIQKELNGSFTVGSEQDENKLNLTAEEMSDITVLGKFVGLWRWAGN</sequence>
<name>A0A8I0T6B5_9GAMM</name>
<dbReference type="Proteomes" id="UP000660708">
    <property type="component" value="Unassembled WGS sequence"/>
</dbReference>
<evidence type="ECO:0000256" key="2">
    <source>
        <dbReference type="ARBA" id="ARBA00023125"/>
    </source>
</evidence>
<proteinExistence type="predicted"/>
<dbReference type="Pfam" id="PF00717">
    <property type="entry name" value="Peptidase_S24"/>
    <property type="match status" value="1"/>
</dbReference>
<keyword evidence="6" id="KW-1185">Reference proteome</keyword>
<dbReference type="PANTHER" id="PTHR40661">
    <property type="match status" value="1"/>
</dbReference>
<dbReference type="Pfam" id="PF01381">
    <property type="entry name" value="HTH_3"/>
    <property type="match status" value="1"/>
</dbReference>
<dbReference type="SUPFAM" id="SSF47413">
    <property type="entry name" value="lambda repressor-like DNA-binding domains"/>
    <property type="match status" value="1"/>
</dbReference>
<dbReference type="InterPro" id="IPR039418">
    <property type="entry name" value="LexA-like"/>
</dbReference>
<dbReference type="AlphaFoldDB" id="A0A8I0T6B5"/>
<keyword evidence="2" id="KW-0238">DNA-binding</keyword>
<dbReference type="InterPro" id="IPR015927">
    <property type="entry name" value="Peptidase_S24_S26A/B/C"/>
</dbReference>
<dbReference type="InterPro" id="IPR001387">
    <property type="entry name" value="Cro/C1-type_HTH"/>
</dbReference>
<dbReference type="PANTHER" id="PTHR40661:SF2">
    <property type="entry name" value="HTH-TYPE TRANSCRIPTIONAL REGULATOR PRTR"/>
    <property type="match status" value="1"/>
</dbReference>
<accession>A0A8I0T6B5</accession>
<protein>
    <recommendedName>
        <fullName evidence="4">HTH cro/C1-type domain-containing protein</fullName>
    </recommendedName>
</protein>
<dbReference type="InterPro" id="IPR036286">
    <property type="entry name" value="LexA/Signal_pep-like_sf"/>
</dbReference>